<dbReference type="AlphaFoldDB" id="A0A829Z9A4"/>
<name>A0A829Z9A4_9FIRM</name>
<dbReference type="RefSeq" id="WP_172472185.1">
    <property type="nucleotide sequence ID" value="NZ_BLMI01000080.1"/>
</dbReference>
<dbReference type="Gene3D" id="3.40.1360.10">
    <property type="match status" value="1"/>
</dbReference>
<dbReference type="Pfam" id="PF13155">
    <property type="entry name" value="Toprim_2"/>
    <property type="match status" value="1"/>
</dbReference>
<accession>A0A829Z9A4</accession>
<comment type="caution">
    <text evidence="2">The sequence shown here is derived from an EMBL/GenBank/DDBJ whole genome shotgun (WGS) entry which is preliminary data.</text>
</comment>
<sequence length="316" mass="36860">MARKGISKQDLAKVKELDLLSYFQNYEPQELIRYSKSEYGTKTYSSLHMSNGLWTSWANSISGRSALDFFIKIKHWDFLEAAYYLKNLIENKTPVKIEQVKRVKHQLRLPRRNDNEDIVINYLVNERCIDKDIVKYCIENHLLYEDKNDHSVIFIGYDPHRLARYACKRATDSDLKQDIYGSNKAYSFSITNQSSHHLHIFESAIDLLSYMTLQKRNGKSYLNTNYLSLSGATTIGSSVTESTVPIALETFLNNYPNIKNIYLHLDNDKAGNDTVSKIMYHYSKLFDIINEPPKIGKDFNELLKMKTNQKQFYQSR</sequence>
<dbReference type="InterPro" id="IPR025054">
    <property type="entry name" value="DUF3991"/>
</dbReference>
<evidence type="ECO:0000313" key="2">
    <source>
        <dbReference type="EMBL" id="GFI40736.1"/>
    </source>
</evidence>
<organism evidence="2 3">
    <name type="scientific">Thomasclavelia cocleata</name>
    <dbReference type="NCBI Taxonomy" id="69824"/>
    <lineage>
        <taxon>Bacteria</taxon>
        <taxon>Bacillati</taxon>
        <taxon>Bacillota</taxon>
        <taxon>Erysipelotrichia</taxon>
        <taxon>Erysipelotrichales</taxon>
        <taxon>Coprobacillaceae</taxon>
        <taxon>Thomasclavelia</taxon>
    </lineage>
</organism>
<dbReference type="Proteomes" id="UP000490821">
    <property type="component" value="Unassembled WGS sequence"/>
</dbReference>
<protein>
    <recommendedName>
        <fullName evidence="1">DUF3991 domain-containing protein</fullName>
    </recommendedName>
</protein>
<reference evidence="2 3" key="1">
    <citation type="journal article" date="2020" name="Microbiome">
        <title>Single-cell genomics of uncultured bacteria reveals dietary fiber responders in the mouse gut microbiota.</title>
        <authorList>
            <person name="Chijiiwa R."/>
            <person name="Hosokawa M."/>
            <person name="Kogawa M."/>
            <person name="Nishikawa Y."/>
            <person name="Ide K."/>
            <person name="Sakanashi C."/>
            <person name="Takahashi K."/>
            <person name="Takeyama H."/>
        </authorList>
    </citation>
    <scope>NUCLEOTIDE SEQUENCE [LARGE SCALE GENOMIC DNA]</scope>
    <source>
        <strain evidence="2">IMSAGC_017</strain>
    </source>
</reference>
<proteinExistence type="predicted"/>
<feature type="domain" description="DUF3991" evidence="1">
    <location>
        <begin position="121"/>
        <end position="190"/>
    </location>
</feature>
<evidence type="ECO:0000313" key="3">
    <source>
        <dbReference type="Proteomes" id="UP000490821"/>
    </source>
</evidence>
<gene>
    <name evidence="2" type="ORF">IMSAGC017_00771</name>
</gene>
<evidence type="ECO:0000259" key="1">
    <source>
        <dbReference type="Pfam" id="PF13154"/>
    </source>
</evidence>
<dbReference type="EMBL" id="BLMI01000080">
    <property type="protein sequence ID" value="GFI40736.1"/>
    <property type="molecule type" value="Genomic_DNA"/>
</dbReference>
<dbReference type="Pfam" id="PF13154">
    <property type="entry name" value="DUF3991"/>
    <property type="match status" value="1"/>
</dbReference>